<reference evidence="2" key="1">
    <citation type="submission" date="2022-11" db="EMBL/GenBank/DDBJ databases">
        <title>Centuries of genome instability and evolution in soft-shell clam transmissible cancer (bioRxiv).</title>
        <authorList>
            <person name="Hart S.F.M."/>
            <person name="Yonemitsu M.A."/>
            <person name="Giersch R.M."/>
            <person name="Beal B.F."/>
            <person name="Arriagada G."/>
            <person name="Davis B.W."/>
            <person name="Ostrander E.A."/>
            <person name="Goff S.P."/>
            <person name="Metzger M.J."/>
        </authorList>
    </citation>
    <scope>NUCLEOTIDE SEQUENCE</scope>
    <source>
        <strain evidence="2">MELC-2E11</strain>
        <tissue evidence="2">Siphon/mantle</tissue>
    </source>
</reference>
<proteinExistence type="predicted"/>
<dbReference type="EMBL" id="CP111015">
    <property type="protein sequence ID" value="WAR02572.1"/>
    <property type="molecule type" value="Genomic_DNA"/>
</dbReference>
<keyword evidence="3" id="KW-1185">Reference proteome</keyword>
<evidence type="ECO:0000313" key="3">
    <source>
        <dbReference type="Proteomes" id="UP001164746"/>
    </source>
</evidence>
<accession>A0ABY7DXV2</accession>
<evidence type="ECO:0000256" key="1">
    <source>
        <dbReference type="SAM" id="MobiDB-lite"/>
    </source>
</evidence>
<sequence length="462" mass="51613">MTQHFGSGFPVPRNDFTMMNNNYMPQRNIVSFTGRTGQLNGLRSPQILHNTASQPNADHSPNNIAEPLLVQGIKNQSQVLDIDFDCDSTAQIPNLMCDHQGPRQSQFISCSNSINPVEAPVLSPQSSANVNISSYPSNLTSFTFTSPMQSCIYAPALTTWPKTRFPQSVLTGRMFAPTGCSATWQHVVPQRMPWQTTAPLVPNQLGINVFTDFIFFYMKQQYLNHVFHGITQHPHSKLHCPDLQFRRSCAFLQWICKQTKEETSSGRQGLRIHATSPPLGHTGASHALGNTPDIITAANQENQQNSSCYQQYQQQQQQQDFSQGGYLTTQWQNYQDLENRLSLMDEDLLDAEETPMSSGSTQRRLHVNIDSLPRAIETRPLVPKAILDKIMNPCRDLVLWSAPGNKLQEKTDEKGDSEENTVDSAACKAESGLPGQAGIEVSDMADDSMEVEAEYIDEDFDL</sequence>
<evidence type="ECO:0000313" key="2">
    <source>
        <dbReference type="EMBL" id="WAR02572.1"/>
    </source>
</evidence>
<feature type="region of interest" description="Disordered" evidence="1">
    <location>
        <begin position="407"/>
        <end position="445"/>
    </location>
</feature>
<name>A0ABY7DXV2_MYAAR</name>
<dbReference type="Proteomes" id="UP001164746">
    <property type="component" value="Chromosome 4"/>
</dbReference>
<gene>
    <name evidence="2" type="ORF">MAR_009130</name>
</gene>
<protein>
    <submittedName>
        <fullName evidence="2">Uncharacterized protein</fullName>
    </submittedName>
</protein>
<organism evidence="2 3">
    <name type="scientific">Mya arenaria</name>
    <name type="common">Soft-shell clam</name>
    <dbReference type="NCBI Taxonomy" id="6604"/>
    <lineage>
        <taxon>Eukaryota</taxon>
        <taxon>Metazoa</taxon>
        <taxon>Spiralia</taxon>
        <taxon>Lophotrochozoa</taxon>
        <taxon>Mollusca</taxon>
        <taxon>Bivalvia</taxon>
        <taxon>Autobranchia</taxon>
        <taxon>Heteroconchia</taxon>
        <taxon>Euheterodonta</taxon>
        <taxon>Imparidentia</taxon>
        <taxon>Neoheterodontei</taxon>
        <taxon>Myida</taxon>
        <taxon>Myoidea</taxon>
        <taxon>Myidae</taxon>
        <taxon>Mya</taxon>
    </lineage>
</organism>